<dbReference type="Proteomes" id="UP000183832">
    <property type="component" value="Unassembled WGS sequence"/>
</dbReference>
<evidence type="ECO:0000313" key="1">
    <source>
        <dbReference type="EMBL" id="CRK90985.1"/>
    </source>
</evidence>
<reference evidence="1 2" key="1">
    <citation type="submission" date="2015-04" db="EMBL/GenBank/DDBJ databases">
        <authorList>
            <person name="Syromyatnikov M.Y."/>
            <person name="Popov V.N."/>
        </authorList>
    </citation>
    <scope>NUCLEOTIDE SEQUENCE [LARGE SCALE GENOMIC DNA]</scope>
</reference>
<accession>A0A1J1HXW0</accession>
<dbReference type="EMBL" id="CVRI01000020">
    <property type="protein sequence ID" value="CRK90985.1"/>
    <property type="molecule type" value="Genomic_DNA"/>
</dbReference>
<dbReference type="AlphaFoldDB" id="A0A1J1HXW0"/>
<organism evidence="1 2">
    <name type="scientific">Clunio marinus</name>
    <dbReference type="NCBI Taxonomy" id="568069"/>
    <lineage>
        <taxon>Eukaryota</taxon>
        <taxon>Metazoa</taxon>
        <taxon>Ecdysozoa</taxon>
        <taxon>Arthropoda</taxon>
        <taxon>Hexapoda</taxon>
        <taxon>Insecta</taxon>
        <taxon>Pterygota</taxon>
        <taxon>Neoptera</taxon>
        <taxon>Endopterygota</taxon>
        <taxon>Diptera</taxon>
        <taxon>Nematocera</taxon>
        <taxon>Chironomoidea</taxon>
        <taxon>Chironomidae</taxon>
        <taxon>Clunio</taxon>
    </lineage>
</organism>
<gene>
    <name evidence="1" type="ORF">CLUMA_CG004673</name>
</gene>
<evidence type="ECO:0000313" key="2">
    <source>
        <dbReference type="Proteomes" id="UP000183832"/>
    </source>
</evidence>
<name>A0A1J1HXW0_9DIPT</name>
<sequence length="78" mass="9159">MFLSDSDSHCEHNRSDLYPSYHFIKKDILPFTTHSFKQTTNSHLLTTQEQSHVVVNISSNSRQKHELHNLYLDENSKT</sequence>
<keyword evidence="2" id="KW-1185">Reference proteome</keyword>
<protein>
    <submittedName>
        <fullName evidence="1">CLUMA_CG004673, isoform A</fullName>
    </submittedName>
</protein>
<proteinExistence type="predicted"/>